<dbReference type="Gene3D" id="1.10.3810.10">
    <property type="entry name" value="Biosynthetic peptidoglycan transglycosylase-like"/>
    <property type="match status" value="1"/>
</dbReference>
<dbReference type="SUPFAM" id="SSF53955">
    <property type="entry name" value="Lysozyme-like"/>
    <property type="match status" value="1"/>
</dbReference>
<keyword evidence="8" id="KW-0328">Glycosyltransferase</keyword>
<feature type="domain" description="Penicillin-binding protein transpeptidase" evidence="19">
    <location>
        <begin position="467"/>
        <end position="698"/>
    </location>
</feature>
<dbReference type="EMBL" id="FONY01000024">
    <property type="protein sequence ID" value="SFF29101.1"/>
    <property type="molecule type" value="Genomic_DNA"/>
</dbReference>
<evidence type="ECO:0000256" key="1">
    <source>
        <dbReference type="ARBA" id="ARBA00004236"/>
    </source>
</evidence>
<dbReference type="GO" id="GO:0009002">
    <property type="term" value="F:serine-type D-Ala-D-Ala carboxypeptidase activity"/>
    <property type="evidence" value="ECO:0007669"/>
    <property type="project" value="UniProtKB-EC"/>
</dbReference>
<keyword evidence="11" id="KW-0133">Cell shape</keyword>
<protein>
    <submittedName>
        <fullName evidence="21">Penicillin-binding protein 1A</fullName>
    </submittedName>
</protein>
<keyword evidence="18" id="KW-1133">Transmembrane helix</keyword>
<evidence type="ECO:0000313" key="21">
    <source>
        <dbReference type="EMBL" id="SFF29101.1"/>
    </source>
</evidence>
<dbReference type="GO" id="GO:0008360">
    <property type="term" value="P:regulation of cell shape"/>
    <property type="evidence" value="ECO:0007669"/>
    <property type="project" value="UniProtKB-KW"/>
</dbReference>
<evidence type="ECO:0000256" key="7">
    <source>
        <dbReference type="ARBA" id="ARBA00022670"/>
    </source>
</evidence>
<accession>A0A1I2HL30</accession>
<keyword evidence="18" id="KW-0812">Transmembrane</keyword>
<dbReference type="GO" id="GO:0008658">
    <property type="term" value="F:penicillin binding"/>
    <property type="evidence" value="ECO:0007669"/>
    <property type="project" value="InterPro"/>
</dbReference>
<dbReference type="RefSeq" id="WP_091546466.1">
    <property type="nucleotide sequence ID" value="NZ_FONY01000024.1"/>
</dbReference>
<dbReference type="Proteomes" id="UP000199513">
    <property type="component" value="Unassembled WGS sequence"/>
</dbReference>
<dbReference type="InterPro" id="IPR001460">
    <property type="entry name" value="PCN-bd_Tpept"/>
</dbReference>
<name>A0A1I2HL30_9BACT</name>
<evidence type="ECO:0000256" key="10">
    <source>
        <dbReference type="ARBA" id="ARBA00022801"/>
    </source>
</evidence>
<dbReference type="SUPFAM" id="SSF56601">
    <property type="entry name" value="beta-lactamase/transpeptidase-like"/>
    <property type="match status" value="1"/>
</dbReference>
<comment type="subcellular location">
    <subcellularLocation>
        <location evidence="1">Cell membrane</location>
    </subcellularLocation>
</comment>
<dbReference type="GO" id="GO:0008955">
    <property type="term" value="F:peptidoglycan glycosyltransferase activity"/>
    <property type="evidence" value="ECO:0007669"/>
    <property type="project" value="UniProtKB-EC"/>
</dbReference>
<comment type="catalytic activity">
    <reaction evidence="17">
        <text>[GlcNAc-(1-&gt;4)-Mur2Ac(oyl-L-Ala-gamma-D-Glu-L-Lys-D-Ala-D-Ala)](n)-di-trans,octa-cis-undecaprenyl diphosphate + beta-D-GlcNAc-(1-&gt;4)-Mur2Ac(oyl-L-Ala-gamma-D-Glu-L-Lys-D-Ala-D-Ala)-di-trans,octa-cis-undecaprenyl diphosphate = [GlcNAc-(1-&gt;4)-Mur2Ac(oyl-L-Ala-gamma-D-Glu-L-Lys-D-Ala-D-Ala)](n+1)-di-trans,octa-cis-undecaprenyl diphosphate + di-trans,octa-cis-undecaprenyl diphosphate + H(+)</text>
        <dbReference type="Rhea" id="RHEA:23708"/>
        <dbReference type="Rhea" id="RHEA-COMP:9602"/>
        <dbReference type="Rhea" id="RHEA-COMP:9603"/>
        <dbReference type="ChEBI" id="CHEBI:15378"/>
        <dbReference type="ChEBI" id="CHEBI:58405"/>
        <dbReference type="ChEBI" id="CHEBI:60033"/>
        <dbReference type="ChEBI" id="CHEBI:78435"/>
        <dbReference type="EC" id="2.4.99.28"/>
    </reaction>
</comment>
<keyword evidence="13 18" id="KW-0472">Membrane</keyword>
<comment type="similarity">
    <text evidence="4">In the N-terminal section; belongs to the glycosyltransferase 51 family.</text>
</comment>
<dbReference type="InterPro" id="IPR012338">
    <property type="entry name" value="Beta-lactam/transpept-like"/>
</dbReference>
<dbReference type="AlphaFoldDB" id="A0A1I2HL30"/>
<dbReference type="InterPro" id="IPR036950">
    <property type="entry name" value="PBP_transglycosylase"/>
</dbReference>
<evidence type="ECO:0000256" key="17">
    <source>
        <dbReference type="ARBA" id="ARBA00049902"/>
    </source>
</evidence>
<evidence type="ECO:0000256" key="15">
    <source>
        <dbReference type="ARBA" id="ARBA00023316"/>
    </source>
</evidence>
<dbReference type="PANTHER" id="PTHR32282:SF11">
    <property type="entry name" value="PENICILLIN-BINDING PROTEIN 1B"/>
    <property type="match status" value="1"/>
</dbReference>
<evidence type="ECO:0000256" key="2">
    <source>
        <dbReference type="ARBA" id="ARBA00004752"/>
    </source>
</evidence>
<evidence type="ECO:0000256" key="9">
    <source>
        <dbReference type="ARBA" id="ARBA00022679"/>
    </source>
</evidence>
<dbReference type="Pfam" id="PF00912">
    <property type="entry name" value="Transgly"/>
    <property type="match status" value="1"/>
</dbReference>
<dbReference type="GO" id="GO:0030288">
    <property type="term" value="C:outer membrane-bounded periplasmic space"/>
    <property type="evidence" value="ECO:0007669"/>
    <property type="project" value="TreeGrafter"/>
</dbReference>
<dbReference type="InterPro" id="IPR001264">
    <property type="entry name" value="Glyco_trans_51"/>
</dbReference>
<comment type="similarity">
    <text evidence="3">In the C-terminal section; belongs to the transpeptidase family.</text>
</comment>
<keyword evidence="5" id="KW-1003">Cell membrane</keyword>
<dbReference type="STRING" id="1003.SAMN04488541_10244"/>
<keyword evidence="14" id="KW-0511">Multifunctional enzyme</keyword>
<sequence>MQEGKVKLYQIYLQKLTTFLKQVYHWLLNSQGVRFFIPKPNESRKRKWIRRGWTCVVGFFLVLWLYFKAVEYNFLYLFGEIPSVESLERPKIPAASELYTADGVLLGRYFKENRTPVTYDQLSPYLIEALLATEDIRFHEHTGVDLKALMAVVASVFSGDPRGGSTLTQQTVKNLFQMRGKDSQGLLGKIPVVSGIIIKTKEWITAINLEKHFTKEEIMTMYLNTVEFGNGAFGIYIASKTFFNTTPQRLNVQQAALLVGMLKATTYYNPIRNYKNAFTRRNIVLQQMLKYNYLTQSEYDSLSQLPLKAKLYLENPEEGAGTYFRNVMNSYLEKWCEENGYDLYADGLRIYTTIDSRMQQLAEEAVAEEMKKNQAKFNEQWRGLEPWTTKRGEPIPNYIENVAKSTSWYKDLEKKYKKRPDSIDIYLKTPKKMKVFSWKGDIDTLLSPLDSIRYCKKFLHAGLMTLDPFSGHIKTWVGGINYKYFKYDHVMQAKRQPGSTFKPILYAAAIDSMGYSPCSKLIDAPIYIRYKEDGEDKVWAPHNADWIFSYDTMTLRHAMGRSINSVAARLTELIGWTTVAHYARKMGITSKLKEVPSISLGSNDVTLYEMTGAFGTFLNEGVWTEPIFITRIEDKNGRILHRFTPKRYAALKQESAFLMLEMLKGTLQEPGGTSGGLYSFPKLFGGNDIGGKTGTSSGHADGWYFGVTKDLVTGVWVGGDDRSIHFRSGEVGEGGKTALPIYGRFMEKVYDTPELNITKGTFPTPTIKINKPYFCPTPRKPKPDSLNVNLDSLQFLEDMER</sequence>
<dbReference type="InterPro" id="IPR050396">
    <property type="entry name" value="Glycosyltr_51/Transpeptidase"/>
</dbReference>
<evidence type="ECO:0000256" key="18">
    <source>
        <dbReference type="SAM" id="Phobius"/>
    </source>
</evidence>
<evidence type="ECO:0000313" key="22">
    <source>
        <dbReference type="Proteomes" id="UP000199513"/>
    </source>
</evidence>
<proteinExistence type="inferred from homology"/>
<keyword evidence="12" id="KW-0573">Peptidoglycan synthesis</keyword>
<dbReference type="GO" id="GO:0071555">
    <property type="term" value="P:cell wall organization"/>
    <property type="evidence" value="ECO:0007669"/>
    <property type="project" value="UniProtKB-KW"/>
</dbReference>
<comment type="catalytic activity">
    <reaction evidence="16">
        <text>Preferential cleavage: (Ac)2-L-Lys-D-Ala-|-D-Ala. Also transpeptidation of peptidyl-alanyl moieties that are N-acyl substituents of D-alanine.</text>
        <dbReference type="EC" id="3.4.16.4"/>
    </reaction>
</comment>
<keyword evidence="15" id="KW-0961">Cell wall biogenesis/degradation</keyword>
<keyword evidence="10" id="KW-0378">Hydrolase</keyword>
<organism evidence="21 22">
    <name type="scientific">Thermoflexibacter ruber</name>
    <dbReference type="NCBI Taxonomy" id="1003"/>
    <lineage>
        <taxon>Bacteria</taxon>
        <taxon>Pseudomonadati</taxon>
        <taxon>Bacteroidota</taxon>
        <taxon>Cytophagia</taxon>
        <taxon>Cytophagales</taxon>
        <taxon>Thermoflexibacteraceae</taxon>
        <taxon>Thermoflexibacter</taxon>
    </lineage>
</organism>
<gene>
    <name evidence="21" type="ORF">SAMN04488541_10244</name>
</gene>
<comment type="pathway">
    <text evidence="2">Cell wall biogenesis; peptidoglycan biosynthesis.</text>
</comment>
<evidence type="ECO:0000256" key="3">
    <source>
        <dbReference type="ARBA" id="ARBA00007090"/>
    </source>
</evidence>
<keyword evidence="9" id="KW-0808">Transferase</keyword>
<evidence type="ECO:0000256" key="4">
    <source>
        <dbReference type="ARBA" id="ARBA00007739"/>
    </source>
</evidence>
<feature type="transmembrane region" description="Helical" evidence="18">
    <location>
        <begin position="48"/>
        <end position="67"/>
    </location>
</feature>
<evidence type="ECO:0000256" key="13">
    <source>
        <dbReference type="ARBA" id="ARBA00023136"/>
    </source>
</evidence>
<dbReference type="OrthoDB" id="9766909at2"/>
<dbReference type="GO" id="GO:0005886">
    <property type="term" value="C:plasma membrane"/>
    <property type="evidence" value="ECO:0007669"/>
    <property type="project" value="UniProtKB-SubCell"/>
</dbReference>
<evidence type="ECO:0000256" key="12">
    <source>
        <dbReference type="ARBA" id="ARBA00022984"/>
    </source>
</evidence>
<evidence type="ECO:0000256" key="11">
    <source>
        <dbReference type="ARBA" id="ARBA00022960"/>
    </source>
</evidence>
<dbReference type="Pfam" id="PF00905">
    <property type="entry name" value="Transpeptidase"/>
    <property type="match status" value="1"/>
</dbReference>
<dbReference type="GO" id="GO:0009252">
    <property type="term" value="P:peptidoglycan biosynthetic process"/>
    <property type="evidence" value="ECO:0007669"/>
    <property type="project" value="UniProtKB-KW"/>
</dbReference>
<reference evidence="21 22" key="1">
    <citation type="submission" date="2016-10" db="EMBL/GenBank/DDBJ databases">
        <authorList>
            <person name="de Groot N.N."/>
        </authorList>
    </citation>
    <scope>NUCLEOTIDE SEQUENCE [LARGE SCALE GENOMIC DNA]</scope>
    <source>
        <strain>GEY</strain>
        <strain evidence="22">DSM 9560</strain>
    </source>
</reference>
<keyword evidence="7" id="KW-0645">Protease</keyword>
<evidence type="ECO:0000259" key="19">
    <source>
        <dbReference type="Pfam" id="PF00905"/>
    </source>
</evidence>
<feature type="domain" description="Glycosyl transferase family 51" evidence="20">
    <location>
        <begin position="105"/>
        <end position="288"/>
    </location>
</feature>
<dbReference type="InterPro" id="IPR023346">
    <property type="entry name" value="Lysozyme-like_dom_sf"/>
</dbReference>
<keyword evidence="22" id="KW-1185">Reference proteome</keyword>
<evidence type="ECO:0000256" key="5">
    <source>
        <dbReference type="ARBA" id="ARBA00022475"/>
    </source>
</evidence>
<evidence type="ECO:0000256" key="16">
    <source>
        <dbReference type="ARBA" id="ARBA00034000"/>
    </source>
</evidence>
<evidence type="ECO:0000256" key="8">
    <source>
        <dbReference type="ARBA" id="ARBA00022676"/>
    </source>
</evidence>
<dbReference type="Gene3D" id="3.40.710.10">
    <property type="entry name" value="DD-peptidase/beta-lactamase superfamily"/>
    <property type="match status" value="2"/>
</dbReference>
<evidence type="ECO:0000256" key="6">
    <source>
        <dbReference type="ARBA" id="ARBA00022645"/>
    </source>
</evidence>
<evidence type="ECO:0000256" key="14">
    <source>
        <dbReference type="ARBA" id="ARBA00023268"/>
    </source>
</evidence>
<evidence type="ECO:0000259" key="20">
    <source>
        <dbReference type="Pfam" id="PF00912"/>
    </source>
</evidence>
<keyword evidence="6" id="KW-0121">Carboxypeptidase</keyword>
<dbReference type="PANTHER" id="PTHR32282">
    <property type="entry name" value="BINDING PROTEIN TRANSPEPTIDASE, PUTATIVE-RELATED"/>
    <property type="match status" value="1"/>
</dbReference>
<dbReference type="GO" id="GO:0006508">
    <property type="term" value="P:proteolysis"/>
    <property type="evidence" value="ECO:0007669"/>
    <property type="project" value="UniProtKB-KW"/>
</dbReference>